<reference evidence="1 2" key="1">
    <citation type="journal article" date="2012" name="Stand. Genomic Sci.">
        <title>Complete genome sequencing and analysis of Saprospira grandis str. Lewin, a predatory marine bacterium.</title>
        <authorList>
            <person name="Saw J.H."/>
            <person name="Yuryev A."/>
            <person name="Kanbe M."/>
            <person name="Hou S."/>
            <person name="Young A.G."/>
            <person name="Aizawa S."/>
            <person name="Alam M."/>
        </authorList>
    </citation>
    <scope>NUCLEOTIDE SEQUENCE [LARGE SCALE GENOMIC DNA]</scope>
    <source>
        <strain evidence="1 2">Lewin</strain>
    </source>
</reference>
<dbReference type="AlphaFoldDB" id="H6L4D3"/>
<dbReference type="Proteomes" id="UP000007519">
    <property type="component" value="Chromosome"/>
</dbReference>
<keyword evidence="2" id="KW-1185">Reference proteome</keyword>
<evidence type="ECO:0000313" key="2">
    <source>
        <dbReference type="Proteomes" id="UP000007519"/>
    </source>
</evidence>
<organism evidence="1 2">
    <name type="scientific">Saprospira grandis (strain Lewin)</name>
    <dbReference type="NCBI Taxonomy" id="984262"/>
    <lineage>
        <taxon>Bacteria</taxon>
        <taxon>Pseudomonadati</taxon>
        <taxon>Bacteroidota</taxon>
        <taxon>Saprospiria</taxon>
        <taxon>Saprospirales</taxon>
        <taxon>Saprospiraceae</taxon>
        <taxon>Saprospira</taxon>
    </lineage>
</organism>
<accession>H6L4D3</accession>
<dbReference type="HOGENOM" id="CLU_3103662_0_0_10"/>
<evidence type="ECO:0000313" key="1">
    <source>
        <dbReference type="EMBL" id="AFC22812.1"/>
    </source>
</evidence>
<name>H6L4D3_SAPGL</name>
<dbReference type="STRING" id="984262.SGRA_0067"/>
<gene>
    <name evidence="1" type="ordered locus">SGRA_0067</name>
</gene>
<proteinExistence type="predicted"/>
<dbReference type="EMBL" id="CP002831">
    <property type="protein sequence ID" value="AFC22812.1"/>
    <property type="molecule type" value="Genomic_DNA"/>
</dbReference>
<sequence length="51" mass="5839">MCAKITNILDRTAIKNNFCRCFLDATGGHKLEKLYILRAIDCSNSLNQDYE</sequence>
<dbReference type="KEGG" id="sgn:SGRA_0067"/>
<protein>
    <submittedName>
        <fullName evidence="1">Uncharacterized protein</fullName>
    </submittedName>
</protein>